<accession>A0A368NHN0</accession>
<gene>
    <name evidence="7" type="ORF">DU002_09280</name>
</gene>
<protein>
    <submittedName>
        <fullName evidence="7">1-aminocyclopropane-1-carboxylate deaminase/D-cysteine desulfhydrase</fullName>
    </submittedName>
</protein>
<dbReference type="EMBL" id="QPID01000005">
    <property type="protein sequence ID" value="RCU50072.1"/>
    <property type="molecule type" value="Genomic_DNA"/>
</dbReference>
<dbReference type="Pfam" id="PF00291">
    <property type="entry name" value="PALP"/>
    <property type="match status" value="1"/>
</dbReference>
<dbReference type="PANTHER" id="PTHR43780:SF2">
    <property type="entry name" value="1-AMINOCYCLOPROPANE-1-CARBOXYLATE DEAMINASE-RELATED"/>
    <property type="match status" value="1"/>
</dbReference>
<feature type="domain" description="Tryptophan synthase beta chain-like PALP" evidence="6">
    <location>
        <begin position="9"/>
        <end position="279"/>
    </location>
</feature>
<dbReference type="Proteomes" id="UP000252558">
    <property type="component" value="Unassembled WGS sequence"/>
</dbReference>
<proteinExistence type="inferred from homology"/>
<evidence type="ECO:0000256" key="5">
    <source>
        <dbReference type="PIRSR" id="PIRSR006278-2"/>
    </source>
</evidence>
<evidence type="ECO:0000259" key="6">
    <source>
        <dbReference type="Pfam" id="PF00291"/>
    </source>
</evidence>
<comment type="similarity">
    <text evidence="2">Belongs to the ACC deaminase/D-cysteine desulfhydrase family.</text>
</comment>
<sequence>MPVPLPLCQRHGITLYCKRDDLIHGEISGNKWRKLKYGLLYAAERELTHLLSFGGAFSNHIAALAAAGHHFGFTTTGIIRGEPDAANPTLKRAAELGMKLHFVDRQTYRRRHEPEYLEQLQRQHRNTLILPEGGSHALALPGVGEILTEIDIEYDSLITAVGSGGTLAGLIAADQGKHQLLGIPVVKDNSLAARIQRLVAEQAPHYQAAPSHWQLLHGYSAGGYGKVPATLQQELIELAQHCPIPLEPVYTGKAFLALMSLIKEGYFPAGHKIIFLHTGGLQGLAGLAYRGLFQMPNTKPN</sequence>
<keyword evidence="3 5" id="KW-0663">Pyridoxal phosphate</keyword>
<dbReference type="Gene3D" id="3.40.50.1100">
    <property type="match status" value="2"/>
</dbReference>
<dbReference type="PANTHER" id="PTHR43780">
    <property type="entry name" value="1-AMINOCYCLOPROPANE-1-CARBOXYLATE DEAMINASE-RELATED"/>
    <property type="match status" value="1"/>
</dbReference>
<feature type="active site" description="Nucleophile" evidence="4">
    <location>
        <position position="58"/>
    </location>
</feature>
<dbReference type="PIRSF" id="PIRSF006278">
    <property type="entry name" value="ACCD_DCysDesulf"/>
    <property type="match status" value="1"/>
</dbReference>
<reference evidence="7 8" key="1">
    <citation type="submission" date="2018-07" db="EMBL/GenBank/DDBJ databases">
        <title>Corallincola holothuriorum sp. nov., a new facultative anaerobe isolated from sea cucumber Apostichopus japonicus.</title>
        <authorList>
            <person name="Xia H."/>
        </authorList>
    </citation>
    <scope>NUCLEOTIDE SEQUENCE [LARGE SCALE GENOMIC DNA]</scope>
    <source>
        <strain evidence="7 8">C4</strain>
    </source>
</reference>
<evidence type="ECO:0000256" key="1">
    <source>
        <dbReference type="ARBA" id="ARBA00001933"/>
    </source>
</evidence>
<dbReference type="InterPro" id="IPR001926">
    <property type="entry name" value="TrpB-like_PALP"/>
</dbReference>
<dbReference type="OrthoDB" id="9801249at2"/>
<dbReference type="GO" id="GO:0019148">
    <property type="term" value="F:D-cysteine desulfhydrase activity"/>
    <property type="evidence" value="ECO:0007669"/>
    <property type="project" value="TreeGrafter"/>
</dbReference>
<evidence type="ECO:0000313" key="8">
    <source>
        <dbReference type="Proteomes" id="UP000252558"/>
    </source>
</evidence>
<evidence type="ECO:0000256" key="2">
    <source>
        <dbReference type="ARBA" id="ARBA00008639"/>
    </source>
</evidence>
<dbReference type="InterPro" id="IPR027278">
    <property type="entry name" value="ACCD_DCysDesulf"/>
</dbReference>
<dbReference type="SUPFAM" id="SSF53686">
    <property type="entry name" value="Tryptophan synthase beta subunit-like PLP-dependent enzymes"/>
    <property type="match status" value="1"/>
</dbReference>
<keyword evidence="8" id="KW-1185">Reference proteome</keyword>
<organism evidence="7 8">
    <name type="scientific">Corallincola holothuriorum</name>
    <dbReference type="NCBI Taxonomy" id="2282215"/>
    <lineage>
        <taxon>Bacteria</taxon>
        <taxon>Pseudomonadati</taxon>
        <taxon>Pseudomonadota</taxon>
        <taxon>Gammaproteobacteria</taxon>
        <taxon>Alteromonadales</taxon>
        <taxon>Psychromonadaceae</taxon>
        <taxon>Corallincola</taxon>
    </lineage>
</organism>
<evidence type="ECO:0000256" key="4">
    <source>
        <dbReference type="PIRSR" id="PIRSR006278-1"/>
    </source>
</evidence>
<evidence type="ECO:0000256" key="3">
    <source>
        <dbReference type="ARBA" id="ARBA00022898"/>
    </source>
</evidence>
<feature type="modified residue" description="N6-(pyridoxal phosphate)lysine" evidence="5">
    <location>
        <position position="31"/>
    </location>
</feature>
<name>A0A368NHN0_9GAMM</name>
<dbReference type="InterPro" id="IPR036052">
    <property type="entry name" value="TrpB-like_PALP_sf"/>
</dbReference>
<comment type="cofactor">
    <cofactor evidence="1">
        <name>pyridoxal 5'-phosphate</name>
        <dbReference type="ChEBI" id="CHEBI:597326"/>
    </cofactor>
</comment>
<dbReference type="AlphaFoldDB" id="A0A368NHN0"/>
<evidence type="ECO:0000313" key="7">
    <source>
        <dbReference type="EMBL" id="RCU50072.1"/>
    </source>
</evidence>
<comment type="caution">
    <text evidence="7">The sequence shown here is derived from an EMBL/GenBank/DDBJ whole genome shotgun (WGS) entry which is preliminary data.</text>
</comment>